<keyword evidence="11 12" id="KW-0002">3D-structure</keyword>
<keyword evidence="10" id="KW-1185">Reference proteome</keyword>
<dbReference type="PANTHER" id="PTHR11581:SF0">
    <property type="entry name" value="SMALL RIBOSOMAL SUBUNIT PROTEIN ES4"/>
    <property type="match status" value="1"/>
</dbReference>
<dbReference type="InterPro" id="IPR013843">
    <property type="entry name" value="Ribosomal_eS4_N"/>
</dbReference>
<dbReference type="Proteomes" id="UP000014978">
    <property type="component" value="Unassembled WGS sequence"/>
</dbReference>
<accession>S7XG51</accession>
<feature type="domain" description="RNA-binding S4" evidence="8">
    <location>
        <begin position="42"/>
        <end position="106"/>
    </location>
</feature>
<evidence type="ECO:0000256" key="1">
    <source>
        <dbReference type="ARBA" id="ARBA00007500"/>
    </source>
</evidence>
<evidence type="ECO:0000313" key="10">
    <source>
        <dbReference type="Proteomes" id="UP000014978"/>
    </source>
</evidence>
<evidence type="ECO:0000256" key="3">
    <source>
        <dbReference type="ARBA" id="ARBA00022884"/>
    </source>
</evidence>
<dbReference type="EMDB" id="EMD-13892"/>
<evidence type="ECO:0000256" key="6">
    <source>
        <dbReference type="PIRNR" id="PIRNR002116"/>
    </source>
</evidence>
<protein>
    <recommendedName>
        <fullName evidence="6">40S ribosomal protein S4</fullName>
    </recommendedName>
</protein>
<dbReference type="AlphaFoldDB" id="S7XG51"/>
<evidence type="ECO:0007829" key="11">
    <source>
        <dbReference type="PDB" id="7QCA"/>
    </source>
</evidence>
<dbReference type="Pfam" id="PF08071">
    <property type="entry name" value="RS4NT"/>
    <property type="match status" value="1"/>
</dbReference>
<dbReference type="PIRSF" id="PIRSF002116">
    <property type="entry name" value="Ribosomal_S4"/>
    <property type="match status" value="1"/>
</dbReference>
<dbReference type="PROSITE" id="PS00528">
    <property type="entry name" value="RIBOSOMAL_S4E"/>
    <property type="match status" value="1"/>
</dbReference>
<dbReference type="FunFam" id="3.10.290.10:FF:000002">
    <property type="entry name" value="40S ribosomal protein S4"/>
    <property type="match status" value="1"/>
</dbReference>
<dbReference type="InterPro" id="IPR014722">
    <property type="entry name" value="Rib_uL2_dom2"/>
</dbReference>
<proteinExistence type="evidence at protein level"/>
<comment type="caution">
    <text evidence="9">The sequence shown here is derived from an EMBL/GenBank/DDBJ whole genome shotgun (WGS) entry which is preliminary data.</text>
</comment>
<organism evidence="9 10">
    <name type="scientific">Spraguea lophii (strain 42_110)</name>
    <name type="common">Microsporidian parasite</name>
    <dbReference type="NCBI Taxonomy" id="1358809"/>
    <lineage>
        <taxon>Eukaryota</taxon>
        <taxon>Fungi</taxon>
        <taxon>Fungi incertae sedis</taxon>
        <taxon>Microsporidia</taxon>
        <taxon>Spragueidae</taxon>
        <taxon>Spraguea</taxon>
    </lineage>
</organism>
<dbReference type="OrthoDB" id="1109245at2759"/>
<evidence type="ECO:0000313" key="9">
    <source>
        <dbReference type="EMBL" id="EPR78024.1"/>
    </source>
</evidence>
<dbReference type="InterPro" id="IPR018199">
    <property type="entry name" value="Ribosomal_eS4_N_CS"/>
</dbReference>
<name>S7XG51_SPRLO</name>
<dbReference type="SMART" id="SM00363">
    <property type="entry name" value="S4"/>
    <property type="match status" value="1"/>
</dbReference>
<dbReference type="PDB" id="7QCA">
    <property type="method" value="EM"/>
    <property type="resolution" value="2.79 A"/>
    <property type="chains" value="SE0=1-280"/>
</dbReference>
<reference evidence="11 12" key="2">
    <citation type="journal article" date="2023" name="Nat. Microbiol.">
        <title>CryoEM reveals that ribosomes in microsporidian spores are locked in a dimeric hibernating state.</title>
        <authorList>
            <person name="McLaren M."/>
            <person name="Conners R."/>
            <person name="Isupov M.N."/>
            <person name="Gil-Diez P."/>
            <person name="Gambelli L."/>
            <person name="Gold V.A.M."/>
            <person name="Walter A."/>
            <person name="Connell S.R."/>
            <person name="Williams B."/>
            <person name="Daum B."/>
        </authorList>
    </citation>
    <scope>STRUCTURE BY ELECTRON MICROSCOPY (2.79 ANGSTROMS) OF 1-280</scope>
</reference>
<dbReference type="InParanoid" id="S7XG51"/>
<sequence>MVRGPRKHLKRLNAPKSWSLDKNGGVFAPRTSTGPHSMQESIPLCLLLTRILKVASNNKEIKHIMKNRLITVNGNIRTDSRYPVGIMDVLSIKKTNEHYRLLYNIAGKFVLHKITEEEAQYRIAKVTNKKVVKGNIPHTYTSCGGSFKYADPSISIGDSVKIDIKTSKIVENSSLEVGKVVYLIKGKNIGCLGVITGIEKREGTHDIVNIVDKVGRNFSTIFSNILVVGADDNPWVTFTKDEGIKYSEYEQSIKEYGPMNEEKEEESIPEVVETSEVETRHPTRARG</sequence>
<feature type="compositionally biased region" description="Acidic residues" evidence="7">
    <location>
        <begin position="262"/>
        <end position="276"/>
    </location>
</feature>
<dbReference type="HOGENOM" id="CLU_060400_1_0_1"/>
<dbReference type="CDD" id="cd06087">
    <property type="entry name" value="KOW_RPS4"/>
    <property type="match status" value="1"/>
</dbReference>
<evidence type="ECO:0000259" key="8">
    <source>
        <dbReference type="SMART" id="SM00363"/>
    </source>
</evidence>
<feature type="region of interest" description="Disordered" evidence="7">
    <location>
        <begin position="255"/>
        <end position="287"/>
    </location>
</feature>
<keyword evidence="2 6" id="KW-0699">rRNA-binding</keyword>
<dbReference type="EMDB" id="EMD-17457"/>
<reference evidence="10" key="1">
    <citation type="journal article" date="2013" name="PLoS Genet.">
        <title>The genome of Spraguea lophii and the basis of host-microsporidian interactions.</title>
        <authorList>
            <person name="Campbell S.E."/>
            <person name="Williams T.A."/>
            <person name="Yousuf A."/>
            <person name="Soanes D.M."/>
            <person name="Paszkiewicz K.H."/>
            <person name="Williams B.A.P."/>
        </authorList>
    </citation>
    <scope>NUCLEOTIDE SEQUENCE [LARGE SCALE GENOMIC DNA]</scope>
    <source>
        <strain evidence="10">42_110</strain>
    </source>
</reference>
<dbReference type="GO" id="GO:0019843">
    <property type="term" value="F:rRNA binding"/>
    <property type="evidence" value="ECO:0007669"/>
    <property type="project" value="UniProtKB-UniRule"/>
</dbReference>
<dbReference type="Gene3D" id="2.40.50.740">
    <property type="match status" value="1"/>
</dbReference>
<keyword evidence="3 6" id="KW-0694">RNA-binding</keyword>
<dbReference type="FunCoup" id="S7XG51">
    <property type="interactions" value="181"/>
</dbReference>
<dbReference type="HAMAP" id="MF_00485">
    <property type="entry name" value="Ribosomal_eS4"/>
    <property type="match status" value="1"/>
</dbReference>
<dbReference type="GO" id="GO:0003735">
    <property type="term" value="F:structural constituent of ribosome"/>
    <property type="evidence" value="ECO:0007669"/>
    <property type="project" value="UniProtKB-UniRule"/>
</dbReference>
<dbReference type="EMDB" id="EMD-17448"/>
<keyword evidence="5 6" id="KW-0687">Ribonucleoprotein</keyword>
<dbReference type="Gene3D" id="3.10.290.10">
    <property type="entry name" value="RNA-binding S4 domain"/>
    <property type="match status" value="1"/>
</dbReference>
<dbReference type="InterPro" id="IPR041982">
    <property type="entry name" value="Ribosomal_eS4_KOW"/>
</dbReference>
<evidence type="ECO:0000256" key="7">
    <source>
        <dbReference type="SAM" id="MobiDB-lite"/>
    </source>
</evidence>
<dbReference type="Pfam" id="PF00900">
    <property type="entry name" value="Ribosomal_S4e"/>
    <property type="match status" value="1"/>
</dbReference>
<evidence type="ECO:0000256" key="4">
    <source>
        <dbReference type="ARBA" id="ARBA00022980"/>
    </source>
</evidence>
<dbReference type="Gene3D" id="2.30.30.30">
    <property type="match status" value="1"/>
</dbReference>
<dbReference type="InterPro" id="IPR032277">
    <property type="entry name" value="Ribosomal_eS4_C"/>
</dbReference>
<evidence type="ECO:0000256" key="5">
    <source>
        <dbReference type="ARBA" id="ARBA00023274"/>
    </source>
</evidence>
<keyword evidence="4 6" id="KW-0689">Ribosomal protein</keyword>
<dbReference type="VEuPathDB" id="MicrosporidiaDB:SLOPH_43"/>
<dbReference type="GO" id="GO:0022627">
    <property type="term" value="C:cytosolic small ribosomal subunit"/>
    <property type="evidence" value="ECO:0007669"/>
    <property type="project" value="TreeGrafter"/>
</dbReference>
<dbReference type="InterPro" id="IPR002942">
    <property type="entry name" value="S4_RNA-bd"/>
</dbReference>
<dbReference type="InterPro" id="IPR036986">
    <property type="entry name" value="S4_RNA-bd_sf"/>
</dbReference>
<evidence type="ECO:0007829" key="12">
    <source>
        <dbReference type="PDB" id="8P5D"/>
    </source>
</evidence>
<dbReference type="PDB" id="8P60">
    <property type="method" value="EM"/>
    <property type="resolution" value="14.30 A"/>
    <property type="chains" value="RE0/SE0=1-280"/>
</dbReference>
<dbReference type="OMA" id="GHIQLNL"/>
<dbReference type="InterPro" id="IPR038237">
    <property type="entry name" value="Ribosomal_eS4_central_sf"/>
</dbReference>
<comment type="similarity">
    <text evidence="1 6">Belongs to the eukaryotic ribosomal protein eS4 family.</text>
</comment>
<dbReference type="InterPro" id="IPR013845">
    <property type="entry name" value="Ribosomal_eS4_central_region"/>
</dbReference>
<dbReference type="Pfam" id="PF16121">
    <property type="entry name" value="40S_S4_C"/>
    <property type="match status" value="1"/>
</dbReference>
<gene>
    <name evidence="9" type="ORF">SLOPH_43</name>
</gene>
<dbReference type="InterPro" id="IPR000876">
    <property type="entry name" value="Ribosomal_eS4"/>
</dbReference>
<dbReference type="STRING" id="1358809.S7XG51"/>
<dbReference type="PROSITE" id="PS50889">
    <property type="entry name" value="S4"/>
    <property type="match status" value="1"/>
</dbReference>
<dbReference type="PDB" id="8P5D">
    <property type="method" value="EM"/>
    <property type="resolution" value="10.80 A"/>
    <property type="chains" value="SE0=1-280"/>
</dbReference>
<dbReference type="GO" id="GO:0006412">
    <property type="term" value="P:translation"/>
    <property type="evidence" value="ECO:0007669"/>
    <property type="project" value="InterPro"/>
</dbReference>
<dbReference type="EMBL" id="ATCN01001089">
    <property type="protein sequence ID" value="EPR78024.1"/>
    <property type="molecule type" value="Genomic_DNA"/>
</dbReference>
<dbReference type="PANTHER" id="PTHR11581">
    <property type="entry name" value="30S/40S RIBOSOMAL PROTEIN S4"/>
    <property type="match status" value="1"/>
</dbReference>
<evidence type="ECO:0000256" key="2">
    <source>
        <dbReference type="ARBA" id="ARBA00022730"/>
    </source>
</evidence>